<keyword evidence="10" id="KW-1185">Reference proteome</keyword>
<comment type="similarity">
    <text evidence="6">Belongs to the methyltransferase superfamily. RlmI family.</text>
</comment>
<dbReference type="SUPFAM" id="SSF53335">
    <property type="entry name" value="S-adenosyl-L-methionine-dependent methyltransferases"/>
    <property type="match status" value="1"/>
</dbReference>
<dbReference type="CDD" id="cd21153">
    <property type="entry name" value="PUA_RlmI"/>
    <property type="match status" value="1"/>
</dbReference>
<dbReference type="InterPro" id="IPR029063">
    <property type="entry name" value="SAM-dependent_MTases_sf"/>
</dbReference>
<dbReference type="Pfam" id="PF10672">
    <property type="entry name" value="Methyltrans_SAM"/>
    <property type="match status" value="1"/>
</dbReference>
<dbReference type="Pfam" id="PF17785">
    <property type="entry name" value="PUA_3"/>
    <property type="match status" value="1"/>
</dbReference>
<dbReference type="InterPro" id="IPR041532">
    <property type="entry name" value="RlmI-like_PUA"/>
</dbReference>
<dbReference type="GO" id="GO:0003723">
    <property type="term" value="F:RNA binding"/>
    <property type="evidence" value="ECO:0007669"/>
    <property type="project" value="InterPro"/>
</dbReference>
<protein>
    <submittedName>
        <fullName evidence="9">Class I SAM-dependent rRNA methyltransferase</fullName>
    </submittedName>
</protein>
<keyword evidence="5" id="KW-0949">S-adenosyl-L-methionine</keyword>
<dbReference type="GO" id="GO:0008168">
    <property type="term" value="F:methyltransferase activity"/>
    <property type="evidence" value="ECO:0007669"/>
    <property type="project" value="UniProtKB-KW"/>
</dbReference>
<feature type="domain" description="RlmI-like PUA" evidence="8">
    <location>
        <begin position="4"/>
        <end position="66"/>
    </location>
</feature>
<dbReference type="Gene3D" id="2.30.130.10">
    <property type="entry name" value="PUA domain"/>
    <property type="match status" value="1"/>
</dbReference>
<dbReference type="CDD" id="cd11572">
    <property type="entry name" value="RlmI_M_like"/>
    <property type="match status" value="1"/>
</dbReference>
<organism evidence="9 10">
    <name type="scientific">Sphaerochaeta halotolerans</name>
    <dbReference type="NCBI Taxonomy" id="2293840"/>
    <lineage>
        <taxon>Bacteria</taxon>
        <taxon>Pseudomonadati</taxon>
        <taxon>Spirochaetota</taxon>
        <taxon>Spirochaetia</taxon>
        <taxon>Spirochaetales</taxon>
        <taxon>Sphaerochaetaceae</taxon>
        <taxon>Sphaerochaeta</taxon>
    </lineage>
</organism>
<reference evidence="9 10" key="2">
    <citation type="submission" date="2018-09" db="EMBL/GenBank/DDBJ databases">
        <title>Genome of Sphaerochaeta halotolerans strain 4-11.</title>
        <authorList>
            <person name="Nazina T.N."/>
            <person name="Sokolova D.S."/>
        </authorList>
    </citation>
    <scope>NUCLEOTIDE SEQUENCE [LARGE SCALE GENOMIC DNA]</scope>
    <source>
        <strain evidence="9 10">4-11</strain>
    </source>
</reference>
<evidence type="ECO:0000313" key="10">
    <source>
        <dbReference type="Proteomes" id="UP000264002"/>
    </source>
</evidence>
<dbReference type="Gene3D" id="3.30.750.80">
    <property type="entry name" value="RNA methyltransferase domain (HRMD) like"/>
    <property type="match status" value="1"/>
</dbReference>
<dbReference type="GO" id="GO:0005737">
    <property type="term" value="C:cytoplasm"/>
    <property type="evidence" value="ECO:0007669"/>
    <property type="project" value="UniProtKB-SubCell"/>
</dbReference>
<dbReference type="AlphaFoldDB" id="A0A372MJ08"/>
<dbReference type="SUPFAM" id="SSF88697">
    <property type="entry name" value="PUA domain-like"/>
    <property type="match status" value="1"/>
</dbReference>
<dbReference type="InterPro" id="IPR019614">
    <property type="entry name" value="SAM-dep_methyl-trfase"/>
</dbReference>
<dbReference type="EMBL" id="QUWK01000004">
    <property type="protein sequence ID" value="RFU95296.1"/>
    <property type="molecule type" value="Genomic_DNA"/>
</dbReference>
<dbReference type="CDD" id="cd02440">
    <property type="entry name" value="AdoMet_MTases"/>
    <property type="match status" value="1"/>
</dbReference>
<dbReference type="RefSeq" id="WP_117329706.1">
    <property type="nucleotide sequence ID" value="NZ_QUWK01000004.1"/>
</dbReference>
<evidence type="ECO:0000259" key="8">
    <source>
        <dbReference type="Pfam" id="PF17785"/>
    </source>
</evidence>
<dbReference type="GO" id="GO:0032259">
    <property type="term" value="P:methylation"/>
    <property type="evidence" value="ECO:0007669"/>
    <property type="project" value="UniProtKB-KW"/>
</dbReference>
<feature type="domain" description="S-adenosylmethionine-dependent methyltransferase" evidence="7">
    <location>
        <begin position="166"/>
        <end position="356"/>
    </location>
</feature>
<keyword evidence="4 9" id="KW-0808">Transferase</keyword>
<evidence type="ECO:0000313" key="9">
    <source>
        <dbReference type="EMBL" id="RFU95296.1"/>
    </source>
</evidence>
<evidence type="ECO:0000259" key="7">
    <source>
        <dbReference type="Pfam" id="PF10672"/>
    </source>
</evidence>
<comment type="caution">
    <text evidence="9">The sequence shown here is derived from an EMBL/GenBank/DDBJ whole genome shotgun (WGS) entry which is preliminary data.</text>
</comment>
<dbReference type="PANTHER" id="PTHR42873:SF1">
    <property type="entry name" value="S-ADENOSYLMETHIONINE-DEPENDENT METHYLTRANSFERASE DOMAIN-CONTAINING PROTEIN"/>
    <property type="match status" value="1"/>
</dbReference>
<evidence type="ECO:0000256" key="2">
    <source>
        <dbReference type="ARBA" id="ARBA00022490"/>
    </source>
</evidence>
<evidence type="ECO:0000256" key="4">
    <source>
        <dbReference type="ARBA" id="ARBA00022679"/>
    </source>
</evidence>
<sequence length="408" mass="46704">MQTITIKGGKEKQLLRHHPWVFSGAIENDISLLETGVTRAETDEGQFIAWGWYDKESHIPLRLLSWNENQRIDERWWKQTIAQSVLRRKMFFEDKAGATTTFRIIFSEADYLPGLVVDVYGTMLRIIISSRVAYHFQDLIVETLESLLKPSLIILNTDSAFTAAEHLKESLVYYQDGQYFTPSKKLDPVRFREDNLYYEVAPGKGQKSGFYCDQRESRRVIEAYAKDAVVLDGCSYTGAFTLHALRAGAKHVDLLDSSEQALRQALVHIHINQDLKTIPEGSREKIEITQCDIFEQMRHIEKDHYDLMILDPPKLAQTKAQAEGAQKAYKDLNRLAMQKIKDGGIIATFSCSSAISAEQFRMILAWSAKDAMVEIQILQKLGQGHDHPIRISFPESEYLNGYLVRVIR</sequence>
<keyword evidence="3 9" id="KW-0489">Methyltransferase</keyword>
<comment type="subcellular location">
    <subcellularLocation>
        <location evidence="1">Cytoplasm</location>
    </subcellularLocation>
</comment>
<evidence type="ECO:0000256" key="1">
    <source>
        <dbReference type="ARBA" id="ARBA00004496"/>
    </source>
</evidence>
<name>A0A372MJ08_9SPIR</name>
<reference evidence="10" key="1">
    <citation type="submission" date="2018-08" db="EMBL/GenBank/DDBJ databases">
        <authorList>
            <person name="Grouzdev D.S."/>
            <person name="Krutkina M.S."/>
        </authorList>
    </citation>
    <scope>NUCLEOTIDE SEQUENCE [LARGE SCALE GENOMIC DNA]</scope>
    <source>
        <strain evidence="10">4-11</strain>
    </source>
</reference>
<dbReference type="PANTHER" id="PTHR42873">
    <property type="entry name" value="RIBOSOMAL RNA LARGE SUBUNIT METHYLTRANSFERASE"/>
    <property type="match status" value="1"/>
</dbReference>
<evidence type="ECO:0000256" key="6">
    <source>
        <dbReference type="ARBA" id="ARBA00038091"/>
    </source>
</evidence>
<accession>A0A372MJ08</accession>
<gene>
    <name evidence="9" type="ORF">DYP60_04565</name>
</gene>
<dbReference type="InterPro" id="IPR036974">
    <property type="entry name" value="PUA_sf"/>
</dbReference>
<dbReference type="Proteomes" id="UP000264002">
    <property type="component" value="Unassembled WGS sequence"/>
</dbReference>
<keyword evidence="2" id="KW-0963">Cytoplasm</keyword>
<proteinExistence type="inferred from homology"/>
<dbReference type="Gene3D" id="3.40.50.150">
    <property type="entry name" value="Vaccinia Virus protein VP39"/>
    <property type="match status" value="1"/>
</dbReference>
<dbReference type="InterPro" id="IPR015947">
    <property type="entry name" value="PUA-like_sf"/>
</dbReference>
<evidence type="ECO:0000256" key="3">
    <source>
        <dbReference type="ARBA" id="ARBA00022603"/>
    </source>
</evidence>
<evidence type="ECO:0000256" key="5">
    <source>
        <dbReference type="ARBA" id="ARBA00022691"/>
    </source>
</evidence>